<evidence type="ECO:0000313" key="1">
    <source>
        <dbReference type="EMBL" id="VAW12245.1"/>
    </source>
</evidence>
<reference evidence="1" key="1">
    <citation type="submission" date="2018-06" db="EMBL/GenBank/DDBJ databases">
        <authorList>
            <person name="Zhirakovskaya E."/>
        </authorList>
    </citation>
    <scope>NUCLEOTIDE SEQUENCE</scope>
</reference>
<dbReference type="AlphaFoldDB" id="A0A3B0T1L3"/>
<proteinExistence type="predicted"/>
<gene>
    <name evidence="1" type="ORF">MNBD_BACTEROID05-559</name>
</gene>
<protein>
    <submittedName>
        <fullName evidence="1">Uncharacterized protein</fullName>
    </submittedName>
</protein>
<name>A0A3B0T1L3_9ZZZZ</name>
<dbReference type="EMBL" id="UOEN01000090">
    <property type="protein sequence ID" value="VAW12245.1"/>
    <property type="molecule type" value="Genomic_DNA"/>
</dbReference>
<sequence>DFGLNPLNWFLFVDVVDPKMAVYVAHEVEGINSFSYEAGDNYLRITDTANDPYLAIQNEYIQIRERKIDE</sequence>
<organism evidence="1">
    <name type="scientific">hydrothermal vent metagenome</name>
    <dbReference type="NCBI Taxonomy" id="652676"/>
    <lineage>
        <taxon>unclassified sequences</taxon>
        <taxon>metagenomes</taxon>
        <taxon>ecological metagenomes</taxon>
    </lineage>
</organism>
<feature type="non-terminal residue" evidence="1">
    <location>
        <position position="1"/>
    </location>
</feature>
<accession>A0A3B0T1L3</accession>